<evidence type="ECO:0000256" key="5">
    <source>
        <dbReference type="ARBA" id="ARBA00022692"/>
    </source>
</evidence>
<evidence type="ECO:0000256" key="3">
    <source>
        <dbReference type="ARBA" id="ARBA00022448"/>
    </source>
</evidence>
<dbReference type="InterPro" id="IPR039426">
    <property type="entry name" value="TonB-dep_rcpt-like"/>
</dbReference>
<dbReference type="PANTHER" id="PTHR47234:SF2">
    <property type="entry name" value="TONB-DEPENDENT RECEPTOR"/>
    <property type="match status" value="1"/>
</dbReference>
<gene>
    <name evidence="15" type="ORF">SNE35_10060</name>
</gene>
<dbReference type="InterPro" id="IPR037066">
    <property type="entry name" value="Plug_dom_sf"/>
</dbReference>
<feature type="domain" description="TonB-dependent receptor-like beta-barrel" evidence="13">
    <location>
        <begin position="468"/>
        <end position="932"/>
    </location>
</feature>
<reference evidence="15 16" key="1">
    <citation type="submission" date="2023-11" db="EMBL/GenBank/DDBJ databases">
        <title>Paucibacter sp. nov., isolated from fresh soil in Korea.</title>
        <authorList>
            <person name="Le N.T.T."/>
        </authorList>
    </citation>
    <scope>NUCLEOTIDE SEQUENCE [LARGE SCALE GENOMIC DNA]</scope>
    <source>
        <strain evidence="15 16">R3-3</strain>
    </source>
</reference>
<keyword evidence="8 15" id="KW-0675">Receptor</keyword>
<dbReference type="InterPro" id="IPR036942">
    <property type="entry name" value="Beta-barrel_TonB_sf"/>
</dbReference>
<comment type="caution">
    <text evidence="15">The sequence shown here is derived from an EMBL/GenBank/DDBJ whole genome shotgun (WGS) entry which is preliminary data.</text>
</comment>
<evidence type="ECO:0000256" key="9">
    <source>
        <dbReference type="ARBA" id="ARBA00023237"/>
    </source>
</evidence>
<keyword evidence="3 10" id="KW-0813">Transport</keyword>
<evidence type="ECO:0000256" key="1">
    <source>
        <dbReference type="ARBA" id="ARBA00004571"/>
    </source>
</evidence>
<evidence type="ECO:0000256" key="7">
    <source>
        <dbReference type="ARBA" id="ARBA00023136"/>
    </source>
</evidence>
<keyword evidence="6 11" id="KW-0798">TonB box</keyword>
<evidence type="ECO:0000256" key="10">
    <source>
        <dbReference type="PROSITE-ProRule" id="PRU01360"/>
    </source>
</evidence>
<evidence type="ECO:0000256" key="11">
    <source>
        <dbReference type="RuleBase" id="RU003357"/>
    </source>
</evidence>
<keyword evidence="7 10" id="KW-0472">Membrane</keyword>
<comment type="subcellular location">
    <subcellularLocation>
        <location evidence="1 10">Cell outer membrane</location>
        <topology evidence="1 10">Multi-pass membrane protein</topology>
    </subcellularLocation>
</comment>
<dbReference type="PROSITE" id="PS52016">
    <property type="entry name" value="TONB_DEPENDENT_REC_3"/>
    <property type="match status" value="1"/>
</dbReference>
<dbReference type="SUPFAM" id="SSF56935">
    <property type="entry name" value="Porins"/>
    <property type="match status" value="1"/>
</dbReference>
<keyword evidence="16" id="KW-1185">Reference proteome</keyword>
<name>A0ABU5DID1_9BURK</name>
<evidence type="ECO:0000313" key="16">
    <source>
        <dbReference type="Proteomes" id="UP001285263"/>
    </source>
</evidence>
<dbReference type="EMBL" id="JAXCLA010000003">
    <property type="protein sequence ID" value="MDY0744852.1"/>
    <property type="molecule type" value="Genomic_DNA"/>
</dbReference>
<sequence length="974" mass="103690">MELKTLARTLALLGLVTSGLAAAQDDVSQKLERVEITGSSIKRIQSEGALPVQVISRKDLDRQGIVSAEQLIATLTSNGNGLDNLASNADVVSGQSRGNNGSTSANLRGQGANATLILLNGRRVAAHGLNGGVVDLNQIPMAAVERIEVLKDGASSTYGTDAVGGVINFILRKNYKGLQVSATADATEHGGGNIYRASVTGGVGDLDTNGFNLLATLSVTDNKRLDGSQRDFVNSFQPDRGLSPDTRGTPFATLFLASTTASGGTIKNVLTRPGQANNYVGPLYQGATLNSVNTLDLPGAAGCDSQPGMGPYAEKLWNSAAASPANQFGCAWDTGKAAVIQQPVKNTNLVTRGMLKLGEHMLSAEVLLGRSDSHKIFSPNQISSGSATSTVTLPNGSTVASPFRNLAYPSTGAGYDRVFNALVGAFPELEANRGLPMTFRWRCMECGNREYNTITDTGRLLVGMDGPMNFIKDWDYKVGVSQAWSKSNSTLGSGYQNYVGLANLINSGTLNPFLLAGEQQSAAAIQGLKDISAEGTKLYGGKYTTTEADATFSGPLFKMPAGDALGALGVDFRQEKYKFDGNSTVNTNDINTWIFNAAFDNINALSGVKRNVKAVFGEVILPVTKSLELNLSVRYDDYTGFGSTTNPKVSLRFAPLESLIFRGSYSTGFRVPTFNQLFNGVTESPATGAGVADPKTCPSLVVSSAPGCQAITFTTLFGGVPNLGPEKSKMANIGFVFEPMPGYSASLDLWDIRRDGTIQAFTQSTFFANYALFSDRFIRNPDDSLKSVDLSWINAGETRTRGLELTLRGSGKVGGGTLSAGLDGSYLLEKKSRLTTNSPFGPSEVGQFTRSSDLGIRWKHVAFINYAYGDWVTSLRQQYVGGYVGYVPPGVANGNASVPAWNPKVKPYILHTLGVSYAGIKDLTLNFAIKNLFDKDPPFANSYDTNTGSGSSWEPRVADPRGRSYVIGADYKFW</sequence>
<evidence type="ECO:0000256" key="2">
    <source>
        <dbReference type="ARBA" id="ARBA00009810"/>
    </source>
</evidence>
<evidence type="ECO:0000256" key="6">
    <source>
        <dbReference type="ARBA" id="ARBA00023077"/>
    </source>
</evidence>
<evidence type="ECO:0000256" key="8">
    <source>
        <dbReference type="ARBA" id="ARBA00023170"/>
    </source>
</evidence>
<comment type="similarity">
    <text evidence="2 10 11">Belongs to the TonB-dependent receptor family.</text>
</comment>
<evidence type="ECO:0000256" key="4">
    <source>
        <dbReference type="ARBA" id="ARBA00022452"/>
    </source>
</evidence>
<feature type="signal peptide" evidence="12">
    <location>
        <begin position="1"/>
        <end position="23"/>
    </location>
</feature>
<feature type="chain" id="PRO_5046315683" evidence="12">
    <location>
        <begin position="24"/>
        <end position="974"/>
    </location>
</feature>
<accession>A0ABU5DID1</accession>
<dbReference type="PANTHER" id="PTHR47234">
    <property type="match status" value="1"/>
</dbReference>
<dbReference type="Gene3D" id="2.170.130.10">
    <property type="entry name" value="TonB-dependent receptor, plug domain"/>
    <property type="match status" value="1"/>
</dbReference>
<dbReference type="Pfam" id="PF07715">
    <property type="entry name" value="Plug"/>
    <property type="match status" value="1"/>
</dbReference>
<keyword evidence="5 10" id="KW-0812">Transmembrane</keyword>
<dbReference type="Proteomes" id="UP001285263">
    <property type="component" value="Unassembled WGS sequence"/>
</dbReference>
<organism evidence="15 16">
    <name type="scientific">Roseateles agri</name>
    <dbReference type="NCBI Taxonomy" id="3098619"/>
    <lineage>
        <taxon>Bacteria</taxon>
        <taxon>Pseudomonadati</taxon>
        <taxon>Pseudomonadota</taxon>
        <taxon>Betaproteobacteria</taxon>
        <taxon>Burkholderiales</taxon>
        <taxon>Sphaerotilaceae</taxon>
        <taxon>Roseateles</taxon>
    </lineage>
</organism>
<evidence type="ECO:0000259" key="13">
    <source>
        <dbReference type="Pfam" id="PF00593"/>
    </source>
</evidence>
<keyword evidence="4 10" id="KW-1134">Transmembrane beta strand</keyword>
<feature type="domain" description="TonB-dependent receptor plug" evidence="14">
    <location>
        <begin position="49"/>
        <end position="166"/>
    </location>
</feature>
<evidence type="ECO:0000259" key="14">
    <source>
        <dbReference type="Pfam" id="PF07715"/>
    </source>
</evidence>
<dbReference type="Pfam" id="PF00593">
    <property type="entry name" value="TonB_dep_Rec_b-barrel"/>
    <property type="match status" value="1"/>
</dbReference>
<evidence type="ECO:0000256" key="12">
    <source>
        <dbReference type="SAM" id="SignalP"/>
    </source>
</evidence>
<keyword evidence="9 10" id="KW-0998">Cell outer membrane</keyword>
<keyword evidence="12" id="KW-0732">Signal</keyword>
<evidence type="ECO:0000313" key="15">
    <source>
        <dbReference type="EMBL" id="MDY0744852.1"/>
    </source>
</evidence>
<dbReference type="InterPro" id="IPR000531">
    <property type="entry name" value="Beta-barrel_TonB"/>
</dbReference>
<protein>
    <submittedName>
        <fullName evidence="15">TonB-dependent receptor</fullName>
    </submittedName>
</protein>
<proteinExistence type="inferred from homology"/>
<dbReference type="Gene3D" id="2.40.170.20">
    <property type="entry name" value="TonB-dependent receptor, beta-barrel domain"/>
    <property type="match status" value="1"/>
</dbReference>
<dbReference type="InterPro" id="IPR012910">
    <property type="entry name" value="Plug_dom"/>
</dbReference>